<dbReference type="EMBL" id="BGPR01040737">
    <property type="protein sequence ID" value="GBO16934.1"/>
    <property type="molecule type" value="Genomic_DNA"/>
</dbReference>
<sequence>MFVQQNLRAHRISRQEASAGEEDRYWKRSGNDFGNDMKKEYRTREIDRMVTDDLRNRFLSWVGAEGLQVRNTIPLNIRRICGPDAR</sequence>
<dbReference type="Proteomes" id="UP000499080">
    <property type="component" value="Unassembled WGS sequence"/>
</dbReference>
<evidence type="ECO:0000313" key="2">
    <source>
        <dbReference type="EMBL" id="GBO16851.1"/>
    </source>
</evidence>
<name>A0A4Y2UXR3_ARAVE</name>
<gene>
    <name evidence="4" type="ORF">AVEN_13406_1</name>
    <name evidence="1" type="ORF">AVEN_191787_1</name>
    <name evidence="2" type="ORF">AVEN_213708_1</name>
    <name evidence="3" type="ORF">AVEN_27551_1</name>
</gene>
<evidence type="ECO:0000313" key="1">
    <source>
        <dbReference type="EMBL" id="GBO16840.1"/>
    </source>
</evidence>
<dbReference type="EMBL" id="BGPR01040675">
    <property type="protein sequence ID" value="GBO16840.1"/>
    <property type="molecule type" value="Genomic_DNA"/>
</dbReference>
<dbReference type="EMBL" id="BGPR01040697">
    <property type="protein sequence ID" value="GBO16871.1"/>
    <property type="molecule type" value="Genomic_DNA"/>
</dbReference>
<evidence type="ECO:0000313" key="3">
    <source>
        <dbReference type="EMBL" id="GBO16871.1"/>
    </source>
</evidence>
<organism evidence="4 5">
    <name type="scientific">Araneus ventricosus</name>
    <name type="common">Orbweaver spider</name>
    <name type="synonym">Epeira ventricosa</name>
    <dbReference type="NCBI Taxonomy" id="182803"/>
    <lineage>
        <taxon>Eukaryota</taxon>
        <taxon>Metazoa</taxon>
        <taxon>Ecdysozoa</taxon>
        <taxon>Arthropoda</taxon>
        <taxon>Chelicerata</taxon>
        <taxon>Arachnida</taxon>
        <taxon>Araneae</taxon>
        <taxon>Araneomorphae</taxon>
        <taxon>Entelegynae</taxon>
        <taxon>Araneoidea</taxon>
        <taxon>Araneidae</taxon>
        <taxon>Araneus</taxon>
    </lineage>
</organism>
<proteinExistence type="predicted"/>
<dbReference type="AlphaFoldDB" id="A0A4Y2UXR3"/>
<comment type="caution">
    <text evidence="4">The sequence shown here is derived from an EMBL/GenBank/DDBJ whole genome shotgun (WGS) entry which is preliminary data.</text>
</comment>
<protein>
    <submittedName>
        <fullName evidence="4">Uncharacterized protein</fullName>
    </submittedName>
</protein>
<evidence type="ECO:0000313" key="4">
    <source>
        <dbReference type="EMBL" id="GBO16934.1"/>
    </source>
</evidence>
<reference evidence="4 5" key="1">
    <citation type="journal article" date="2019" name="Sci. Rep.">
        <title>Orb-weaving spider Araneus ventricosus genome elucidates the spidroin gene catalogue.</title>
        <authorList>
            <person name="Kono N."/>
            <person name="Nakamura H."/>
            <person name="Ohtoshi R."/>
            <person name="Moran D.A.P."/>
            <person name="Shinohara A."/>
            <person name="Yoshida Y."/>
            <person name="Fujiwara M."/>
            <person name="Mori M."/>
            <person name="Tomita M."/>
            <person name="Arakawa K."/>
        </authorList>
    </citation>
    <scope>NUCLEOTIDE SEQUENCE [LARGE SCALE GENOMIC DNA]</scope>
</reference>
<keyword evidence="5" id="KW-1185">Reference proteome</keyword>
<evidence type="ECO:0000313" key="5">
    <source>
        <dbReference type="Proteomes" id="UP000499080"/>
    </source>
</evidence>
<dbReference type="EMBL" id="BGPR01040678">
    <property type="protein sequence ID" value="GBO16851.1"/>
    <property type="molecule type" value="Genomic_DNA"/>
</dbReference>
<accession>A0A4Y2UXR3</accession>